<sequence length="172" mass="18224">MDAAMAGQGVRRDNAPRDVQDGDPGDPGDPGDTALSTTITLPGVERSVAVGRRFVRDTLGTRHPALEKVALSVSELATNAIMHTPSGDGGHLTIGIRATGHVIRAEVTNDGTMATKPRVRRDAEAENGRGILIIEALAESWGVIEDSGTTTVWVEFRDGSWALPDGHQVPER</sequence>
<proteinExistence type="predicted"/>
<keyword evidence="1" id="KW-0418">Kinase</keyword>
<feature type="compositionally biased region" description="Basic and acidic residues" evidence="2">
    <location>
        <begin position="10"/>
        <end position="20"/>
    </location>
</feature>
<dbReference type="CDD" id="cd16936">
    <property type="entry name" value="HATPase_RsbW-like"/>
    <property type="match status" value="1"/>
</dbReference>
<dbReference type="SUPFAM" id="SSF55874">
    <property type="entry name" value="ATPase domain of HSP90 chaperone/DNA topoisomerase II/histidine kinase"/>
    <property type="match status" value="1"/>
</dbReference>
<dbReference type="InterPro" id="IPR036890">
    <property type="entry name" value="HATPase_C_sf"/>
</dbReference>
<dbReference type="PANTHER" id="PTHR35526:SF3">
    <property type="entry name" value="ANTI-SIGMA-F FACTOR RSBW"/>
    <property type="match status" value="1"/>
</dbReference>
<dbReference type="EMBL" id="VFOZ01000001">
    <property type="protein sequence ID" value="TQL94973.1"/>
    <property type="molecule type" value="Genomic_DNA"/>
</dbReference>
<evidence type="ECO:0000256" key="1">
    <source>
        <dbReference type="ARBA" id="ARBA00022527"/>
    </source>
</evidence>
<evidence type="ECO:0000259" key="3">
    <source>
        <dbReference type="Pfam" id="PF13581"/>
    </source>
</evidence>
<feature type="domain" description="Histidine kinase/HSP90-like ATPase" evidence="3">
    <location>
        <begin position="49"/>
        <end position="154"/>
    </location>
</feature>
<keyword evidence="5" id="KW-1185">Reference proteome</keyword>
<protein>
    <submittedName>
        <fullName evidence="4">Anti-sigma regulatory factor (Ser/Thr protein kinase)</fullName>
    </submittedName>
</protein>
<dbReference type="PANTHER" id="PTHR35526">
    <property type="entry name" value="ANTI-SIGMA-F FACTOR RSBW-RELATED"/>
    <property type="match status" value="1"/>
</dbReference>
<comment type="caution">
    <text evidence="4">The sequence shown here is derived from an EMBL/GenBank/DDBJ whole genome shotgun (WGS) entry which is preliminary data.</text>
</comment>
<name>A0A543CD09_9ACTN</name>
<keyword evidence="1" id="KW-0808">Transferase</keyword>
<dbReference type="InterPro" id="IPR050267">
    <property type="entry name" value="Anti-sigma-factor_SerPK"/>
</dbReference>
<accession>A0A543CD09</accession>
<evidence type="ECO:0000313" key="5">
    <source>
        <dbReference type="Proteomes" id="UP000316096"/>
    </source>
</evidence>
<dbReference type="Proteomes" id="UP000316096">
    <property type="component" value="Unassembled WGS sequence"/>
</dbReference>
<dbReference type="InterPro" id="IPR003594">
    <property type="entry name" value="HATPase_dom"/>
</dbReference>
<reference evidence="4 5" key="1">
    <citation type="submission" date="2019-06" db="EMBL/GenBank/DDBJ databases">
        <title>Sequencing the genomes of 1000 actinobacteria strains.</title>
        <authorList>
            <person name="Klenk H.-P."/>
        </authorList>
    </citation>
    <scope>NUCLEOTIDE SEQUENCE [LARGE SCALE GENOMIC DNA]</scope>
    <source>
        <strain evidence="4 5">DSM 102200</strain>
    </source>
</reference>
<evidence type="ECO:0000313" key="4">
    <source>
        <dbReference type="EMBL" id="TQL94973.1"/>
    </source>
</evidence>
<feature type="region of interest" description="Disordered" evidence="2">
    <location>
        <begin position="1"/>
        <end position="37"/>
    </location>
</feature>
<dbReference type="GO" id="GO:0004674">
    <property type="term" value="F:protein serine/threonine kinase activity"/>
    <property type="evidence" value="ECO:0007669"/>
    <property type="project" value="UniProtKB-KW"/>
</dbReference>
<gene>
    <name evidence="4" type="ORF">FB559_0463</name>
</gene>
<evidence type="ECO:0000256" key="2">
    <source>
        <dbReference type="SAM" id="MobiDB-lite"/>
    </source>
</evidence>
<organism evidence="4 5">
    <name type="scientific">Actinoallomurus bryophytorum</name>
    <dbReference type="NCBI Taxonomy" id="1490222"/>
    <lineage>
        <taxon>Bacteria</taxon>
        <taxon>Bacillati</taxon>
        <taxon>Actinomycetota</taxon>
        <taxon>Actinomycetes</taxon>
        <taxon>Streptosporangiales</taxon>
        <taxon>Thermomonosporaceae</taxon>
        <taxon>Actinoallomurus</taxon>
    </lineage>
</organism>
<dbReference type="Pfam" id="PF13581">
    <property type="entry name" value="HATPase_c_2"/>
    <property type="match status" value="1"/>
</dbReference>
<dbReference type="AlphaFoldDB" id="A0A543CD09"/>
<keyword evidence="1" id="KW-0723">Serine/threonine-protein kinase</keyword>
<dbReference type="Gene3D" id="3.30.565.10">
    <property type="entry name" value="Histidine kinase-like ATPase, C-terminal domain"/>
    <property type="match status" value="1"/>
</dbReference>